<proteinExistence type="predicted"/>
<sequence>MLPQEGGRASFSLYSCACALELKHFMMLSSQTLLKPDGSMKKLLAFREIYDHELANGYELTSLAHLSQWSQK</sequence>
<dbReference type="EMBL" id="BPLR01021416">
    <property type="protein sequence ID" value="GIX89344.1"/>
    <property type="molecule type" value="Genomic_DNA"/>
</dbReference>
<dbReference type="Proteomes" id="UP001054945">
    <property type="component" value="Unassembled WGS sequence"/>
</dbReference>
<protein>
    <submittedName>
        <fullName evidence="1">Uncharacterized protein</fullName>
    </submittedName>
</protein>
<organism evidence="1 2">
    <name type="scientific">Caerostris extrusa</name>
    <name type="common">Bark spider</name>
    <name type="synonym">Caerostris bankana</name>
    <dbReference type="NCBI Taxonomy" id="172846"/>
    <lineage>
        <taxon>Eukaryota</taxon>
        <taxon>Metazoa</taxon>
        <taxon>Ecdysozoa</taxon>
        <taxon>Arthropoda</taxon>
        <taxon>Chelicerata</taxon>
        <taxon>Arachnida</taxon>
        <taxon>Araneae</taxon>
        <taxon>Araneomorphae</taxon>
        <taxon>Entelegynae</taxon>
        <taxon>Araneoidea</taxon>
        <taxon>Araneidae</taxon>
        <taxon>Caerostris</taxon>
    </lineage>
</organism>
<dbReference type="AlphaFoldDB" id="A0AAV4NY59"/>
<keyword evidence="2" id="KW-1185">Reference proteome</keyword>
<evidence type="ECO:0000313" key="1">
    <source>
        <dbReference type="EMBL" id="GIX89344.1"/>
    </source>
</evidence>
<gene>
    <name evidence="1" type="ORF">CEXT_804471</name>
</gene>
<comment type="caution">
    <text evidence="1">The sequence shown here is derived from an EMBL/GenBank/DDBJ whole genome shotgun (WGS) entry which is preliminary data.</text>
</comment>
<reference evidence="1 2" key="1">
    <citation type="submission" date="2021-06" db="EMBL/GenBank/DDBJ databases">
        <title>Caerostris extrusa draft genome.</title>
        <authorList>
            <person name="Kono N."/>
            <person name="Arakawa K."/>
        </authorList>
    </citation>
    <scope>NUCLEOTIDE SEQUENCE [LARGE SCALE GENOMIC DNA]</scope>
</reference>
<accession>A0AAV4NY59</accession>
<name>A0AAV4NY59_CAEEX</name>
<evidence type="ECO:0000313" key="2">
    <source>
        <dbReference type="Proteomes" id="UP001054945"/>
    </source>
</evidence>